<keyword evidence="3" id="KW-1185">Reference proteome</keyword>
<feature type="transmembrane region" description="Helical" evidence="1">
    <location>
        <begin position="58"/>
        <end position="78"/>
    </location>
</feature>
<dbReference type="EMBL" id="PGGN01000001">
    <property type="protein sequence ID" value="PSH60763.1"/>
    <property type="molecule type" value="Genomic_DNA"/>
</dbReference>
<dbReference type="AlphaFoldDB" id="A0A2P7B2R2"/>
<dbReference type="Proteomes" id="UP000241158">
    <property type="component" value="Unassembled WGS sequence"/>
</dbReference>
<feature type="transmembrane region" description="Helical" evidence="1">
    <location>
        <begin position="84"/>
        <end position="106"/>
    </location>
</feature>
<evidence type="ECO:0000256" key="1">
    <source>
        <dbReference type="SAM" id="Phobius"/>
    </source>
</evidence>
<organism evidence="2 3">
    <name type="scientific">Phyllobacterium endophyticum</name>
    <dbReference type="NCBI Taxonomy" id="1149773"/>
    <lineage>
        <taxon>Bacteria</taxon>
        <taxon>Pseudomonadati</taxon>
        <taxon>Pseudomonadota</taxon>
        <taxon>Alphaproteobacteria</taxon>
        <taxon>Hyphomicrobiales</taxon>
        <taxon>Phyllobacteriaceae</taxon>
        <taxon>Phyllobacterium</taxon>
    </lineage>
</organism>
<sequence>MNEDSALYPTVYPVTAGLKARCPRCGQGNLFNGFLEPAKGCSSCGLDYSFIDTGEGPAVLVMLLVGFIVVGLALWMEVTFDPPLWLHFILWIPLALALSLLSLRWMKGVLIALQYKHKAAEGRLDLSACHD</sequence>
<gene>
    <name evidence="2" type="ORF">CU100_06620</name>
</gene>
<evidence type="ECO:0000313" key="2">
    <source>
        <dbReference type="EMBL" id="PSH60763.1"/>
    </source>
</evidence>
<proteinExistence type="predicted"/>
<dbReference type="InterPro" id="IPR009325">
    <property type="entry name" value="DUF983"/>
</dbReference>
<evidence type="ECO:0008006" key="4">
    <source>
        <dbReference type="Google" id="ProtNLM"/>
    </source>
</evidence>
<name>A0A2P7B2R2_9HYPH</name>
<accession>A0A2P7B2R2</accession>
<evidence type="ECO:0000313" key="3">
    <source>
        <dbReference type="Proteomes" id="UP000241158"/>
    </source>
</evidence>
<protein>
    <recommendedName>
        <fullName evidence="4">DUF983 domain-containing protein</fullName>
    </recommendedName>
</protein>
<reference evidence="3" key="1">
    <citation type="submission" date="2017-11" db="EMBL/GenBank/DDBJ databases">
        <authorList>
            <person name="Kuznetsova I."/>
            <person name="Sazanova A."/>
            <person name="Chirak E."/>
            <person name="Safronova V."/>
            <person name="Willems A."/>
        </authorList>
    </citation>
    <scope>NUCLEOTIDE SEQUENCE [LARGE SCALE GENOMIC DNA]</scope>
    <source>
        <strain evidence="3">PEPV15</strain>
    </source>
</reference>
<comment type="caution">
    <text evidence="2">The sequence shown here is derived from an EMBL/GenBank/DDBJ whole genome shotgun (WGS) entry which is preliminary data.</text>
</comment>
<dbReference type="RefSeq" id="WP_106716044.1">
    <property type="nucleotide sequence ID" value="NZ_JACHXT010000004.1"/>
</dbReference>
<keyword evidence="1" id="KW-0472">Membrane</keyword>
<keyword evidence="1" id="KW-0812">Transmembrane</keyword>
<dbReference type="Pfam" id="PF06170">
    <property type="entry name" value="DUF983"/>
    <property type="match status" value="1"/>
</dbReference>
<dbReference type="OrthoDB" id="9799456at2"/>
<keyword evidence="1" id="KW-1133">Transmembrane helix</keyword>